<dbReference type="Proteomes" id="UP000824088">
    <property type="component" value="Unassembled WGS sequence"/>
</dbReference>
<comment type="caution">
    <text evidence="2">The sequence shown here is derived from an EMBL/GenBank/DDBJ whole genome shotgun (WGS) entry which is preliminary data.</text>
</comment>
<reference evidence="2" key="1">
    <citation type="submission" date="2020-10" db="EMBL/GenBank/DDBJ databases">
        <authorList>
            <person name="Gilroy R."/>
        </authorList>
    </citation>
    <scope>NUCLEOTIDE SEQUENCE</scope>
    <source>
        <strain evidence="2">1063</strain>
    </source>
</reference>
<evidence type="ECO:0000313" key="3">
    <source>
        <dbReference type="Proteomes" id="UP000824088"/>
    </source>
</evidence>
<protein>
    <submittedName>
        <fullName evidence="2">Stage II sporulation protein R</fullName>
    </submittedName>
</protein>
<accession>A0A9D1HT56</accession>
<gene>
    <name evidence="2" type="ORF">IAD51_06430</name>
</gene>
<dbReference type="Pfam" id="PF09551">
    <property type="entry name" value="Spore_II_R"/>
    <property type="match status" value="1"/>
</dbReference>
<evidence type="ECO:0000256" key="1">
    <source>
        <dbReference type="SAM" id="SignalP"/>
    </source>
</evidence>
<name>A0A9D1HT56_9FIRM</name>
<dbReference type="EMBL" id="DVMN01000115">
    <property type="protein sequence ID" value="HIU21842.1"/>
    <property type="molecule type" value="Genomic_DNA"/>
</dbReference>
<feature type="chain" id="PRO_5039616451" evidence="1">
    <location>
        <begin position="25"/>
        <end position="186"/>
    </location>
</feature>
<proteinExistence type="predicted"/>
<evidence type="ECO:0000313" key="2">
    <source>
        <dbReference type="EMBL" id="HIU21842.1"/>
    </source>
</evidence>
<organism evidence="2 3">
    <name type="scientific">Candidatus Limadaptatus stercorigallinarum</name>
    <dbReference type="NCBI Taxonomy" id="2840845"/>
    <lineage>
        <taxon>Bacteria</taxon>
        <taxon>Bacillati</taxon>
        <taxon>Bacillota</taxon>
        <taxon>Clostridia</taxon>
        <taxon>Eubacteriales</taxon>
        <taxon>Candidatus Limadaptatus</taxon>
    </lineage>
</organism>
<dbReference type="AlphaFoldDB" id="A0A9D1HT56"/>
<sequence length="186" mass="20900">MKKRSIFLLIILCLSAAALLSLTACDDLAGAFIPRGNDVSEQVVRIHIRANSNDAEDQAVKLAVRDEITEYLTLKLDGCKDKSDALEKLAAERDVLTQIAQKTLYENGYDYKASVELKMEHFPERVYDGYVFPEGDYDALMIYLGEGAGDNWWCVAFPPLCFVPDADGEDIVYKSWVKEMLDKIFG</sequence>
<reference evidence="2" key="2">
    <citation type="journal article" date="2021" name="PeerJ">
        <title>Extensive microbial diversity within the chicken gut microbiome revealed by metagenomics and culture.</title>
        <authorList>
            <person name="Gilroy R."/>
            <person name="Ravi A."/>
            <person name="Getino M."/>
            <person name="Pursley I."/>
            <person name="Horton D.L."/>
            <person name="Alikhan N.F."/>
            <person name="Baker D."/>
            <person name="Gharbi K."/>
            <person name="Hall N."/>
            <person name="Watson M."/>
            <person name="Adriaenssens E.M."/>
            <person name="Foster-Nyarko E."/>
            <person name="Jarju S."/>
            <person name="Secka A."/>
            <person name="Antonio M."/>
            <person name="Oren A."/>
            <person name="Chaudhuri R.R."/>
            <person name="La Ragione R."/>
            <person name="Hildebrand F."/>
            <person name="Pallen M.J."/>
        </authorList>
    </citation>
    <scope>NUCLEOTIDE SEQUENCE</scope>
    <source>
        <strain evidence="2">1063</strain>
    </source>
</reference>
<dbReference type="PROSITE" id="PS51257">
    <property type="entry name" value="PROKAR_LIPOPROTEIN"/>
    <property type="match status" value="1"/>
</dbReference>
<dbReference type="InterPro" id="IPR014202">
    <property type="entry name" value="Spore_II_R"/>
</dbReference>
<keyword evidence="1" id="KW-0732">Signal</keyword>
<feature type="signal peptide" evidence="1">
    <location>
        <begin position="1"/>
        <end position="24"/>
    </location>
</feature>